<proteinExistence type="predicted"/>
<accession>A0AA96EMJ9</accession>
<gene>
    <name evidence="1" type="ORF">MarDSR_191</name>
</gene>
<evidence type="ECO:0000313" key="1">
    <source>
        <dbReference type="EMBL" id="WNL50230.1"/>
    </source>
</evidence>
<organism evidence="1">
    <name type="scientific">Marseillevirus sp</name>
    <dbReference type="NCBI Taxonomy" id="2809551"/>
    <lineage>
        <taxon>Viruses</taxon>
        <taxon>Varidnaviria</taxon>
        <taxon>Bamfordvirae</taxon>
        <taxon>Nucleocytoviricota</taxon>
        <taxon>Megaviricetes</taxon>
        <taxon>Pimascovirales</taxon>
        <taxon>Pimascovirales incertae sedis</taxon>
        <taxon>Marseilleviridae</taxon>
        <taxon>Marseillevirus</taxon>
    </lineage>
</organism>
<sequence length="65" mass="7638">MSWSNAVAMKLLESVSFEYTENNERYKRDAKIVRISPQEVHIVSSEPVKVSAKEEKFYSQTERKQ</sequence>
<dbReference type="EMBL" id="OR343189">
    <property type="protein sequence ID" value="WNL50230.1"/>
    <property type="molecule type" value="Genomic_DNA"/>
</dbReference>
<name>A0AA96EMJ9_9VIRU</name>
<protein>
    <submittedName>
        <fullName evidence="1">Uncharacterized protein</fullName>
    </submittedName>
</protein>
<reference evidence="1" key="1">
    <citation type="submission" date="2023-07" db="EMBL/GenBank/DDBJ databases">
        <authorList>
            <person name="Xia Y."/>
        </authorList>
    </citation>
    <scope>NUCLEOTIDE SEQUENCE</scope>
    <source>
        <strain evidence="1">E</strain>
    </source>
</reference>